<dbReference type="Proteomes" id="UP000672032">
    <property type="component" value="Chromosome 1"/>
</dbReference>
<evidence type="ECO:0000313" key="3">
    <source>
        <dbReference type="Proteomes" id="UP000672032"/>
    </source>
</evidence>
<feature type="compositionally biased region" description="Polar residues" evidence="1">
    <location>
        <begin position="140"/>
        <end position="152"/>
    </location>
</feature>
<feature type="region of interest" description="Disordered" evidence="1">
    <location>
        <begin position="115"/>
        <end position="134"/>
    </location>
</feature>
<protein>
    <submittedName>
        <fullName evidence="2">Uncharacterized protein</fullName>
    </submittedName>
</protein>
<dbReference type="EMBL" id="CP063405">
    <property type="protein sequence ID" value="QSZ28508.1"/>
    <property type="molecule type" value="Genomic_DNA"/>
</dbReference>
<reference evidence="2" key="1">
    <citation type="submission" date="2020-10" db="EMBL/GenBank/DDBJ databases">
        <title>Genome Sequence of Monilinia vaccinii-corymbosi Sheds Light on Mummy Berry Disease Infection of Blueberry and Mating Type.</title>
        <authorList>
            <person name="Yow A.G."/>
            <person name="Zhang Y."/>
            <person name="Bansal K."/>
            <person name="Eacker S.M."/>
            <person name="Sullivan S."/>
            <person name="Liachko I."/>
            <person name="Cubeta M.A."/>
            <person name="Rollins J.A."/>
            <person name="Ashrafi H."/>
        </authorList>
    </citation>
    <scope>NUCLEOTIDE SEQUENCE</scope>
    <source>
        <strain evidence="2">RL-1</strain>
    </source>
</reference>
<dbReference type="AlphaFoldDB" id="A0A8A3P525"/>
<keyword evidence="3" id="KW-1185">Reference proteome</keyword>
<proteinExistence type="predicted"/>
<organism evidence="2 3">
    <name type="scientific">Monilinia vaccinii-corymbosi</name>
    <dbReference type="NCBI Taxonomy" id="61207"/>
    <lineage>
        <taxon>Eukaryota</taxon>
        <taxon>Fungi</taxon>
        <taxon>Dikarya</taxon>
        <taxon>Ascomycota</taxon>
        <taxon>Pezizomycotina</taxon>
        <taxon>Leotiomycetes</taxon>
        <taxon>Helotiales</taxon>
        <taxon>Sclerotiniaceae</taxon>
        <taxon>Monilinia</taxon>
    </lineage>
</organism>
<feature type="region of interest" description="Disordered" evidence="1">
    <location>
        <begin position="418"/>
        <end position="494"/>
    </location>
</feature>
<feature type="compositionally biased region" description="Polar residues" evidence="1">
    <location>
        <begin position="422"/>
        <end position="435"/>
    </location>
</feature>
<gene>
    <name evidence="2" type="ORF">DSL72_003005</name>
</gene>
<sequence length="669" mass="72762">MQNCYSPITDDQKDGWPLKLHRLGRELLGRKPSQRATPILYERPILIAETPESDLVDILSSTINTTASADFSARSTHKRQNTLEDPKRFNVLDAKNNDRNPGVIGTLKRAITDKPTLRRPDSSLATREPPVTQGSLIDLASNSLAEDSNTRPVTPKPKIKAQSSSPARTARYFGRKLSLNFSKKWKGVKLDSDAYTAYPSDIKIVVTSPPPQHTAFVDEVSTSTSPPLSTQSKPLRRKFSFKNLHRTITSSSQKRPPVPPKDPMTIRKVVSSFGLRDNEKIVTELPAGDAKEIMPPPPIHTAFVELPTHTAFVELPTQEEPRVYLSEHPVPASTGCGADISSLSRDSQLQSHITDILHFKVLIPASASAPAPASVPDLSLSRAGSNSRTARSSIDLYGTTNMTTQYTHDTVSPLIIRKANGNEGSSPTRFTTLKRSLSDFKSSRPTPSRSQSQDTGVPSLSPKPKRTESTRPRSYYTLGSLEPAIPGLSRSRTVSNAKRNSALSLLSQRSSASTTFTFANPRDSILSTIGAPRELDFLPLDASSAASASAWRHSSGPDSMMSAHVPRRVRTSDFIKMFEVPNLMMDCGGFDEQDYSASMYSASMYSASTCSDVAPDSPGLTGREVEGAGLDGETAEFERFIADARDEDRMGMGMGMGMNMGMGARGVTA</sequence>
<name>A0A8A3P525_9HELO</name>
<feature type="compositionally biased region" description="Low complexity" evidence="1">
    <location>
        <begin position="443"/>
        <end position="453"/>
    </location>
</feature>
<evidence type="ECO:0000313" key="2">
    <source>
        <dbReference type="EMBL" id="QSZ28508.1"/>
    </source>
</evidence>
<feature type="region of interest" description="Disordered" evidence="1">
    <location>
        <begin position="140"/>
        <end position="168"/>
    </location>
</feature>
<evidence type="ECO:0000256" key="1">
    <source>
        <dbReference type="SAM" id="MobiDB-lite"/>
    </source>
</evidence>
<dbReference type="OrthoDB" id="3530109at2759"/>
<accession>A0A8A3P525</accession>